<feature type="compositionally biased region" description="Acidic residues" evidence="3">
    <location>
        <begin position="299"/>
        <end position="312"/>
    </location>
</feature>
<dbReference type="PROSITE" id="PS50994">
    <property type="entry name" value="INTEGRASE"/>
    <property type="match status" value="1"/>
</dbReference>
<sequence length="495" mass="55778">MTDEDKTRAVLDFPEPMNAAEARRFFAMSAWYRRFVKDFAARAEPINKSFVGSTFVWDVAERAAFEDLKAAITTAPVLARPDFRRPFVLAVDASKQGLGGVLLQTDDNGEERPLLYVSRQTTDGEKRYAPTHLELAAVWWCVKKLHHYLDGSSLEVRTDHNALKWLWDLKPSEMHETRVQKFKMALAPLENKIKISYHRGKDNVVADALSRAPVPDVKLDDKQATLIFTAREYKKLPELDMVAAAVRVIRSISVLRLGTGELDLWAAAYAADPHWRRIWKRFKTRATADQGSVPSPAEVENEDIEEGEEGDAEIVANDDASSVHLDTEPTSPPKEVKEPTASPRRELRPRRILAVHRAEENSIFFVNDGLLYVQTDETPIVTENEVFHTLGMDFITGVPKTELGHDSILNVVCKYSRYAIFIPGCITDTAEQVATRFLNHVYPISGLPKAIISDRDTRFTSAFWSRLLASLDIKMAMSTAFHAQTDGLVERINGQ</sequence>
<accession>A0A8X7SS73</accession>
<dbReference type="SUPFAM" id="SSF56672">
    <property type="entry name" value="DNA/RNA polymerases"/>
    <property type="match status" value="1"/>
</dbReference>
<dbReference type="InterPro" id="IPR041577">
    <property type="entry name" value="RT_RNaseH_2"/>
</dbReference>
<proteinExistence type="predicted"/>
<dbReference type="AlphaFoldDB" id="A0A8X7SS73"/>
<dbReference type="InterPro" id="IPR043502">
    <property type="entry name" value="DNA/RNA_pol_sf"/>
</dbReference>
<dbReference type="GO" id="GO:0003824">
    <property type="term" value="F:catalytic activity"/>
    <property type="evidence" value="ECO:0007669"/>
    <property type="project" value="UniProtKB-KW"/>
</dbReference>
<evidence type="ECO:0000313" key="5">
    <source>
        <dbReference type="EMBL" id="KAE8236640.1"/>
    </source>
</evidence>
<dbReference type="GO" id="GO:0005634">
    <property type="term" value="C:nucleus"/>
    <property type="evidence" value="ECO:0007669"/>
    <property type="project" value="UniProtKB-ARBA"/>
</dbReference>
<keyword evidence="2" id="KW-0511">Multifunctional enzyme</keyword>
<dbReference type="InterPro" id="IPR012337">
    <property type="entry name" value="RNaseH-like_sf"/>
</dbReference>
<evidence type="ECO:0000256" key="1">
    <source>
        <dbReference type="ARBA" id="ARBA00022884"/>
    </source>
</evidence>
<dbReference type="GO" id="GO:0015074">
    <property type="term" value="P:DNA integration"/>
    <property type="evidence" value="ECO:0007669"/>
    <property type="project" value="InterPro"/>
</dbReference>
<dbReference type="PANTHER" id="PTHR37984">
    <property type="entry name" value="PROTEIN CBG26694"/>
    <property type="match status" value="1"/>
</dbReference>
<dbReference type="Gene3D" id="3.30.70.270">
    <property type="match status" value="1"/>
</dbReference>
<dbReference type="SUPFAM" id="SSF53098">
    <property type="entry name" value="Ribonuclease H-like"/>
    <property type="match status" value="1"/>
</dbReference>
<feature type="region of interest" description="Disordered" evidence="3">
    <location>
        <begin position="289"/>
        <end position="348"/>
    </location>
</feature>
<dbReference type="GO" id="GO:0003723">
    <property type="term" value="F:RNA binding"/>
    <property type="evidence" value="ECO:0007669"/>
    <property type="project" value="UniProtKB-KW"/>
</dbReference>
<dbReference type="FunFam" id="3.10.20.370:FF:000001">
    <property type="entry name" value="Retrovirus-related Pol polyprotein from transposon 17.6-like protein"/>
    <property type="match status" value="1"/>
</dbReference>
<evidence type="ECO:0000313" key="6">
    <source>
        <dbReference type="Proteomes" id="UP000077684"/>
    </source>
</evidence>
<dbReference type="Pfam" id="PF17919">
    <property type="entry name" value="RT_RNaseH_2"/>
    <property type="match status" value="1"/>
</dbReference>
<dbReference type="InterPro" id="IPR050951">
    <property type="entry name" value="Retrovirus_Pol_polyprotein"/>
</dbReference>
<dbReference type="CDD" id="cd09274">
    <property type="entry name" value="RNase_HI_RT_Ty3"/>
    <property type="match status" value="1"/>
</dbReference>
<evidence type="ECO:0000259" key="4">
    <source>
        <dbReference type="PROSITE" id="PS50994"/>
    </source>
</evidence>
<reference evidence="5" key="2">
    <citation type="journal article" date="2019" name="IMA Fungus">
        <title>Genome sequencing and comparison of five Tilletia species to identify candidate genes for the detection of regulated species infecting wheat.</title>
        <authorList>
            <person name="Nguyen H.D.T."/>
            <person name="Sultana T."/>
            <person name="Kesanakurti P."/>
            <person name="Hambleton S."/>
        </authorList>
    </citation>
    <scope>NUCLEOTIDE SEQUENCE</scope>
    <source>
        <strain evidence="5">DAOMC 236426</strain>
    </source>
</reference>
<comment type="caution">
    <text evidence="5">The sequence shown here is derived from an EMBL/GenBank/DDBJ whole genome shotgun (WGS) entry which is preliminary data.</text>
</comment>
<gene>
    <name evidence="5" type="ORF">A4X06_0g9483</name>
</gene>
<evidence type="ECO:0000256" key="3">
    <source>
        <dbReference type="SAM" id="MobiDB-lite"/>
    </source>
</evidence>
<reference evidence="5" key="1">
    <citation type="submission" date="2016-04" db="EMBL/GenBank/DDBJ databases">
        <authorList>
            <person name="Nguyen H.D."/>
            <person name="Samba Siva P."/>
            <person name="Cullis J."/>
            <person name="Levesque C.A."/>
            <person name="Hambleton S."/>
        </authorList>
    </citation>
    <scope>NUCLEOTIDE SEQUENCE</scope>
    <source>
        <strain evidence="5">DAOMC 236426</strain>
    </source>
</reference>
<keyword evidence="6" id="KW-1185">Reference proteome</keyword>
<dbReference type="Gene3D" id="3.10.20.370">
    <property type="match status" value="1"/>
</dbReference>
<dbReference type="PANTHER" id="PTHR37984:SF5">
    <property type="entry name" value="PROTEIN NYNRIN-LIKE"/>
    <property type="match status" value="1"/>
</dbReference>
<dbReference type="InterPro" id="IPR001584">
    <property type="entry name" value="Integrase_cat-core"/>
</dbReference>
<dbReference type="Gene3D" id="3.30.420.10">
    <property type="entry name" value="Ribonuclease H-like superfamily/Ribonuclease H"/>
    <property type="match status" value="1"/>
</dbReference>
<protein>
    <recommendedName>
        <fullName evidence="4">Integrase catalytic domain-containing protein</fullName>
    </recommendedName>
</protein>
<feature type="compositionally biased region" description="Basic and acidic residues" evidence="3">
    <location>
        <begin position="334"/>
        <end position="346"/>
    </location>
</feature>
<dbReference type="FunFam" id="3.30.70.270:FF:000020">
    <property type="entry name" value="Transposon Tf2-6 polyprotein-like Protein"/>
    <property type="match status" value="1"/>
</dbReference>
<dbReference type="InterPro" id="IPR036397">
    <property type="entry name" value="RNaseH_sf"/>
</dbReference>
<feature type="domain" description="Integrase catalytic" evidence="4">
    <location>
        <begin position="375"/>
        <end position="495"/>
    </location>
</feature>
<feature type="non-terminal residue" evidence="5">
    <location>
        <position position="1"/>
    </location>
</feature>
<dbReference type="EMBL" id="LWDE02002850">
    <property type="protein sequence ID" value="KAE8236640.1"/>
    <property type="molecule type" value="Genomic_DNA"/>
</dbReference>
<dbReference type="Proteomes" id="UP000077684">
    <property type="component" value="Unassembled WGS sequence"/>
</dbReference>
<evidence type="ECO:0000256" key="2">
    <source>
        <dbReference type="ARBA" id="ARBA00023268"/>
    </source>
</evidence>
<organism evidence="5 6">
    <name type="scientific">Tilletia controversa</name>
    <name type="common">dwarf bunt fungus</name>
    <dbReference type="NCBI Taxonomy" id="13291"/>
    <lineage>
        <taxon>Eukaryota</taxon>
        <taxon>Fungi</taxon>
        <taxon>Dikarya</taxon>
        <taxon>Basidiomycota</taxon>
        <taxon>Ustilaginomycotina</taxon>
        <taxon>Exobasidiomycetes</taxon>
        <taxon>Tilletiales</taxon>
        <taxon>Tilletiaceae</taxon>
        <taxon>Tilletia</taxon>
    </lineage>
</organism>
<dbReference type="InterPro" id="IPR043128">
    <property type="entry name" value="Rev_trsase/Diguanyl_cyclase"/>
</dbReference>
<name>A0A8X7SS73_9BASI</name>
<keyword evidence="1" id="KW-0694">RNA-binding</keyword>